<comment type="subcellular location">
    <subcellularLocation>
        <location evidence="1">Membrane</location>
        <topology evidence="1">Single-pass type IV membrane protein</topology>
    </subcellularLocation>
</comment>
<gene>
    <name evidence="12" type="ORF">OKIOD_LOCUS11990</name>
</gene>
<evidence type="ECO:0000259" key="11">
    <source>
        <dbReference type="SMART" id="SM00503"/>
    </source>
</evidence>
<dbReference type="SMART" id="SM00397">
    <property type="entry name" value="t_SNARE"/>
    <property type="match status" value="1"/>
</dbReference>
<evidence type="ECO:0000256" key="2">
    <source>
        <dbReference type="ARBA" id="ARBA00009063"/>
    </source>
</evidence>
<keyword evidence="9" id="KW-0175">Coiled coil</keyword>
<reference evidence="12 13" key="1">
    <citation type="submission" date="2021-04" db="EMBL/GenBank/DDBJ databases">
        <authorList>
            <person name="Bliznina A."/>
        </authorList>
    </citation>
    <scope>NUCLEOTIDE SEQUENCE [LARGE SCALE GENOMIC DNA]</scope>
</reference>
<name>A0ABN7T0B3_OIKDI</name>
<evidence type="ECO:0000256" key="5">
    <source>
        <dbReference type="ARBA" id="ARBA00022775"/>
    </source>
</evidence>
<dbReference type="EMBL" id="OU015566">
    <property type="protein sequence ID" value="CAG5107247.1"/>
    <property type="molecule type" value="Genomic_DNA"/>
</dbReference>
<evidence type="ECO:0000313" key="12">
    <source>
        <dbReference type="EMBL" id="CAG5107247.1"/>
    </source>
</evidence>
<comment type="similarity">
    <text evidence="2 8">Belongs to the syntaxin family.</text>
</comment>
<evidence type="ECO:0000259" key="10">
    <source>
        <dbReference type="SMART" id="SM00397"/>
    </source>
</evidence>
<dbReference type="InterPro" id="IPR010989">
    <property type="entry name" value="SNARE"/>
</dbReference>
<evidence type="ECO:0000313" key="13">
    <source>
        <dbReference type="Proteomes" id="UP001158576"/>
    </source>
</evidence>
<evidence type="ECO:0000256" key="7">
    <source>
        <dbReference type="ARBA" id="ARBA00023136"/>
    </source>
</evidence>
<keyword evidence="7" id="KW-0472">Membrane</keyword>
<dbReference type="SMART" id="SM00503">
    <property type="entry name" value="SynN"/>
    <property type="match status" value="1"/>
</dbReference>
<dbReference type="PROSITE" id="PS00914">
    <property type="entry name" value="SYNTAXIN"/>
    <property type="match status" value="1"/>
</dbReference>
<sequence length="317" mass="36748">MRDRLAELVTARGPDEPTDTVVSIPDGNSNFMQDFFNQVEEIQSDIDKIQAKVEDVKLKHSTILSSAQTDDKLNEQLEELMAEIKRTANRVRSRLKAIQQQIEQEESTQNQSADFRIKKTQHSTLSRTFIKVMNEYNQEQNLYRDRCKQRIERQLGIIGKAATDNEIEEMIEQSKDGNLQMFTGINMDAQQTREIEARHNDILQLEKSIKELHDLFMDMCQLVQEQGEMVDRIEYNVENSVNYVSSAVSDTKKAIMYQSKARRTRCEPVYTYVEPEPVIVQQPQTVDTVFRTWQVDPVTGERTLVNEETNSQVVYGN</sequence>
<dbReference type="Proteomes" id="UP001158576">
    <property type="component" value="Chromosome 1"/>
</dbReference>
<proteinExistence type="inferred from homology"/>
<evidence type="ECO:0000256" key="4">
    <source>
        <dbReference type="ARBA" id="ARBA00022692"/>
    </source>
</evidence>
<feature type="coiled-coil region" evidence="9">
    <location>
        <begin position="32"/>
        <end position="108"/>
    </location>
</feature>
<dbReference type="CDD" id="cd15880">
    <property type="entry name" value="SNARE_syntaxin1"/>
    <property type="match status" value="1"/>
</dbReference>
<organism evidence="12 13">
    <name type="scientific">Oikopleura dioica</name>
    <name type="common">Tunicate</name>
    <dbReference type="NCBI Taxonomy" id="34765"/>
    <lineage>
        <taxon>Eukaryota</taxon>
        <taxon>Metazoa</taxon>
        <taxon>Chordata</taxon>
        <taxon>Tunicata</taxon>
        <taxon>Appendicularia</taxon>
        <taxon>Copelata</taxon>
        <taxon>Oikopleuridae</taxon>
        <taxon>Oikopleura</taxon>
    </lineage>
</organism>
<accession>A0ABN7T0B3</accession>
<keyword evidence="3" id="KW-0813">Transport</keyword>
<keyword evidence="13" id="KW-1185">Reference proteome</keyword>
<dbReference type="SUPFAM" id="SSF47661">
    <property type="entry name" value="t-snare proteins"/>
    <property type="match status" value="1"/>
</dbReference>
<dbReference type="InterPro" id="IPR006011">
    <property type="entry name" value="Syntaxin_N"/>
</dbReference>
<dbReference type="PANTHER" id="PTHR19957">
    <property type="entry name" value="SYNTAXIN"/>
    <property type="match status" value="1"/>
</dbReference>
<keyword evidence="4" id="KW-0812">Transmembrane</keyword>
<dbReference type="InterPro" id="IPR045242">
    <property type="entry name" value="Syntaxin"/>
</dbReference>
<evidence type="ECO:0000256" key="1">
    <source>
        <dbReference type="ARBA" id="ARBA00004211"/>
    </source>
</evidence>
<keyword evidence="5" id="KW-0532">Neurotransmitter transport</keyword>
<dbReference type="Gene3D" id="1.20.58.70">
    <property type="match status" value="1"/>
</dbReference>
<evidence type="ECO:0000256" key="8">
    <source>
        <dbReference type="RuleBase" id="RU003858"/>
    </source>
</evidence>
<protein>
    <submittedName>
        <fullName evidence="12">Oidioi.mRNA.OKI2018_I69.chr1.g3225.t1.cds</fullName>
    </submittedName>
</protein>
<feature type="domain" description="T-SNARE coiled-coil homology" evidence="10">
    <location>
        <begin position="187"/>
        <end position="254"/>
    </location>
</feature>
<evidence type="ECO:0000256" key="3">
    <source>
        <dbReference type="ARBA" id="ARBA00022448"/>
    </source>
</evidence>
<dbReference type="Pfam" id="PF00804">
    <property type="entry name" value="Syntaxin"/>
    <property type="match status" value="1"/>
</dbReference>
<keyword evidence="6" id="KW-1133">Transmembrane helix</keyword>
<dbReference type="PANTHER" id="PTHR19957:SF424">
    <property type="entry name" value="SYNTAXIN-1A"/>
    <property type="match status" value="1"/>
</dbReference>
<dbReference type="InterPro" id="IPR006012">
    <property type="entry name" value="Syntaxin/epimorphin_CS"/>
</dbReference>
<evidence type="ECO:0000256" key="6">
    <source>
        <dbReference type="ARBA" id="ARBA00022989"/>
    </source>
</evidence>
<dbReference type="Gene3D" id="1.20.5.110">
    <property type="match status" value="1"/>
</dbReference>
<feature type="domain" description="Syntaxin N-terminal" evidence="11">
    <location>
        <begin position="27"/>
        <end position="148"/>
    </location>
</feature>
<evidence type="ECO:0000256" key="9">
    <source>
        <dbReference type="SAM" id="Coils"/>
    </source>
</evidence>
<dbReference type="InterPro" id="IPR000727">
    <property type="entry name" value="T_SNARE_dom"/>
</dbReference>
<dbReference type="CDD" id="cd00179">
    <property type="entry name" value="SynN"/>
    <property type="match status" value="1"/>
</dbReference>
<dbReference type="Pfam" id="PF05739">
    <property type="entry name" value="SNARE"/>
    <property type="match status" value="1"/>
</dbReference>